<dbReference type="EMBL" id="ML979134">
    <property type="protein sequence ID" value="KAF1917290.1"/>
    <property type="molecule type" value="Genomic_DNA"/>
</dbReference>
<evidence type="ECO:0000313" key="2">
    <source>
        <dbReference type="Proteomes" id="UP000800096"/>
    </source>
</evidence>
<sequence>MSSSSLFLRSGRPLSRSRFCASCCPALSVPSICGNALAKSLARPGTCTKVSIPSFRRAYAAPARVRQSMPQGRDQIVERGRIAYYALVQKQGVLIIDRVKANSIVKEFLARQKTTDHGDNIQHLSNKYGICLEDLASLAIVTWKIPEPAVMYDRKPLSSQGHRSIATSMLKGCAQLEDPLATIHILTGVYLAGTSGPTVYREFASFFNQSEVLMCKQSLDKLGPKSKTFPLGPEALTLQGIFLEKEGKVDNAERHYLEAVERVHFKYNPRSRHPMQFPLITPWNALGYLFKSSRDPSRQAQAKEYFKRGAFEGDDPLSYYELAAFEQRTDPEWLQYTSKAAASGHRQATVDLADFYREASLKDSPIVAATSMKKALKWLLDWKSGSADKLADEWLRVASKMGHKPSTLRLADQCESNGDQEGAKEHLRRLTEPPIRTNQVEEWPQLVQLATKRLAGIKV</sequence>
<dbReference type="Gene3D" id="1.25.40.10">
    <property type="entry name" value="Tetratricopeptide repeat domain"/>
    <property type="match status" value="1"/>
</dbReference>
<dbReference type="OrthoDB" id="5379420at2759"/>
<dbReference type="InterPro" id="IPR011990">
    <property type="entry name" value="TPR-like_helical_dom_sf"/>
</dbReference>
<dbReference type="SUPFAM" id="SSF81901">
    <property type="entry name" value="HCP-like"/>
    <property type="match status" value="1"/>
</dbReference>
<protein>
    <submittedName>
        <fullName evidence="1">Uncharacterized protein</fullName>
    </submittedName>
</protein>
<name>A0A6A5QR42_AMPQU</name>
<organism evidence="1 2">
    <name type="scientific">Ampelomyces quisqualis</name>
    <name type="common">Powdery mildew agent</name>
    <dbReference type="NCBI Taxonomy" id="50730"/>
    <lineage>
        <taxon>Eukaryota</taxon>
        <taxon>Fungi</taxon>
        <taxon>Dikarya</taxon>
        <taxon>Ascomycota</taxon>
        <taxon>Pezizomycotina</taxon>
        <taxon>Dothideomycetes</taxon>
        <taxon>Pleosporomycetidae</taxon>
        <taxon>Pleosporales</taxon>
        <taxon>Pleosporineae</taxon>
        <taxon>Phaeosphaeriaceae</taxon>
        <taxon>Ampelomyces</taxon>
    </lineage>
</organism>
<keyword evidence="2" id="KW-1185">Reference proteome</keyword>
<gene>
    <name evidence="1" type="ORF">BDU57DRAFT_160154</name>
</gene>
<accession>A0A6A5QR42</accession>
<dbReference type="AlphaFoldDB" id="A0A6A5QR42"/>
<dbReference type="Proteomes" id="UP000800096">
    <property type="component" value="Unassembled WGS sequence"/>
</dbReference>
<reference evidence="1" key="1">
    <citation type="journal article" date="2020" name="Stud. Mycol.">
        <title>101 Dothideomycetes genomes: a test case for predicting lifestyles and emergence of pathogens.</title>
        <authorList>
            <person name="Haridas S."/>
            <person name="Albert R."/>
            <person name="Binder M."/>
            <person name="Bloem J."/>
            <person name="Labutti K."/>
            <person name="Salamov A."/>
            <person name="Andreopoulos B."/>
            <person name="Baker S."/>
            <person name="Barry K."/>
            <person name="Bills G."/>
            <person name="Bluhm B."/>
            <person name="Cannon C."/>
            <person name="Castanera R."/>
            <person name="Culley D."/>
            <person name="Daum C."/>
            <person name="Ezra D."/>
            <person name="Gonzalez J."/>
            <person name="Henrissat B."/>
            <person name="Kuo A."/>
            <person name="Liang C."/>
            <person name="Lipzen A."/>
            <person name="Lutzoni F."/>
            <person name="Magnuson J."/>
            <person name="Mondo S."/>
            <person name="Nolan M."/>
            <person name="Ohm R."/>
            <person name="Pangilinan J."/>
            <person name="Park H.-J."/>
            <person name="Ramirez L."/>
            <person name="Alfaro M."/>
            <person name="Sun H."/>
            <person name="Tritt A."/>
            <person name="Yoshinaga Y."/>
            <person name="Zwiers L.-H."/>
            <person name="Turgeon B."/>
            <person name="Goodwin S."/>
            <person name="Spatafora J."/>
            <person name="Crous P."/>
            <person name="Grigoriev I."/>
        </authorList>
    </citation>
    <scope>NUCLEOTIDE SEQUENCE</scope>
    <source>
        <strain evidence="1">HMLAC05119</strain>
    </source>
</reference>
<evidence type="ECO:0000313" key="1">
    <source>
        <dbReference type="EMBL" id="KAF1917290.1"/>
    </source>
</evidence>
<proteinExistence type="predicted"/>